<dbReference type="AlphaFoldDB" id="A0A1X7U184"/>
<sequence length="123" mass="14054">MCGHNLKQVTMCFRMKRFNMKAWSINVSREKKQREAIKNDLEAVNITVESVPLSFLTWHSCEQIRPTPFACVTDFASVVFHLLEEKGRLGQLTWHDGVIPQTKYGLSKVVTKGGIIYKDVLAN</sequence>
<dbReference type="InParanoid" id="A0A1X7U184"/>
<evidence type="ECO:0000313" key="1">
    <source>
        <dbReference type="EnsemblMetazoa" id="Aqu2.1.21140_001"/>
    </source>
</evidence>
<organism evidence="1">
    <name type="scientific">Amphimedon queenslandica</name>
    <name type="common">Sponge</name>
    <dbReference type="NCBI Taxonomy" id="400682"/>
    <lineage>
        <taxon>Eukaryota</taxon>
        <taxon>Metazoa</taxon>
        <taxon>Porifera</taxon>
        <taxon>Demospongiae</taxon>
        <taxon>Heteroscleromorpha</taxon>
        <taxon>Haplosclerida</taxon>
        <taxon>Niphatidae</taxon>
        <taxon>Amphimedon</taxon>
    </lineage>
</organism>
<dbReference type="EnsemblMetazoa" id="Aqu2.1.21140_001">
    <property type="protein sequence ID" value="Aqu2.1.21140_001"/>
    <property type="gene ID" value="Aqu2.1.21140"/>
</dbReference>
<name>A0A1X7U184_AMPQE</name>
<accession>A0A1X7U184</accession>
<proteinExistence type="predicted"/>
<protein>
    <submittedName>
        <fullName evidence="1">Uncharacterized protein</fullName>
    </submittedName>
</protein>
<reference evidence="1" key="1">
    <citation type="submission" date="2017-05" db="UniProtKB">
        <authorList>
            <consortium name="EnsemblMetazoa"/>
        </authorList>
    </citation>
    <scope>IDENTIFICATION</scope>
</reference>